<evidence type="ECO:0000313" key="4">
    <source>
        <dbReference type="EMBL" id="VFK22375.1"/>
    </source>
</evidence>
<dbReference type="EMBL" id="CAADEZ010000872">
    <property type="protein sequence ID" value="VFJ75780.1"/>
    <property type="molecule type" value="Genomic_DNA"/>
</dbReference>
<feature type="compositionally biased region" description="Basic and acidic residues" evidence="1">
    <location>
        <begin position="13"/>
        <end position="23"/>
    </location>
</feature>
<organism evidence="3">
    <name type="scientific">Candidatus Kentrum sp. FM</name>
    <dbReference type="NCBI Taxonomy" id="2126340"/>
    <lineage>
        <taxon>Bacteria</taxon>
        <taxon>Pseudomonadati</taxon>
        <taxon>Pseudomonadota</taxon>
        <taxon>Gammaproteobacteria</taxon>
        <taxon>Candidatus Kentrum</taxon>
    </lineage>
</organism>
<dbReference type="EMBL" id="CAADFA010000854">
    <property type="protein sequence ID" value="VFJ75539.1"/>
    <property type="molecule type" value="Genomic_DNA"/>
</dbReference>
<proteinExistence type="predicted"/>
<name>A0A450U0E3_9GAMM</name>
<gene>
    <name evidence="3" type="ORF">BECKFM1743A_GA0114220_108722</name>
    <name evidence="4" type="ORF">BECKFM1743B_GA0114221_108562</name>
    <name evidence="2" type="ORF">BECKFM1743C_GA0114222_108542</name>
</gene>
<reference evidence="3" key="1">
    <citation type="submission" date="2019-02" db="EMBL/GenBank/DDBJ databases">
        <authorList>
            <person name="Gruber-Vodicka R. H."/>
            <person name="Seah K. B. B."/>
        </authorList>
    </citation>
    <scope>NUCLEOTIDE SEQUENCE</scope>
    <source>
        <strain evidence="3">BECK_BZ163</strain>
        <strain evidence="4">BECK_BZ164</strain>
        <strain evidence="2">BECK_BZ165</strain>
    </source>
</reference>
<dbReference type="EMBL" id="CAADFL010000856">
    <property type="protein sequence ID" value="VFK22375.1"/>
    <property type="molecule type" value="Genomic_DNA"/>
</dbReference>
<dbReference type="AlphaFoldDB" id="A0A450U0E3"/>
<accession>A0A450U0E3</accession>
<evidence type="ECO:0000313" key="2">
    <source>
        <dbReference type="EMBL" id="VFJ75539.1"/>
    </source>
</evidence>
<sequence>MDTATSTPVHQSLGDKKSPDRSPDWGFVSLWEGYCAKLRQGVAQLKVCNISALQHTALMRQLRQGVKCNFVNIDLCFPLTLPQWVSVFTEVSPFPA</sequence>
<feature type="compositionally biased region" description="Polar residues" evidence="1">
    <location>
        <begin position="1"/>
        <end position="10"/>
    </location>
</feature>
<protein>
    <submittedName>
        <fullName evidence="3">Uncharacterized protein</fullName>
    </submittedName>
</protein>
<evidence type="ECO:0000313" key="3">
    <source>
        <dbReference type="EMBL" id="VFJ75780.1"/>
    </source>
</evidence>
<feature type="region of interest" description="Disordered" evidence="1">
    <location>
        <begin position="1"/>
        <end position="23"/>
    </location>
</feature>
<evidence type="ECO:0000256" key="1">
    <source>
        <dbReference type="SAM" id="MobiDB-lite"/>
    </source>
</evidence>